<keyword evidence="7 11" id="KW-0853">WD repeat</keyword>
<protein>
    <recommendedName>
        <fullName evidence="5">Elongator complex protein 2</fullName>
    </recommendedName>
</protein>
<evidence type="ECO:0000256" key="7">
    <source>
        <dbReference type="ARBA" id="ARBA00022574"/>
    </source>
</evidence>
<dbReference type="AlphaFoldDB" id="A0A9N9GA48"/>
<dbReference type="EMBL" id="CAJVPS010003877">
    <property type="protein sequence ID" value="CAG8595652.1"/>
    <property type="molecule type" value="Genomic_DNA"/>
</dbReference>
<comment type="similarity">
    <text evidence="4">Belongs to the WD repeat ELP2 family.</text>
</comment>
<feature type="repeat" description="WD" evidence="11">
    <location>
        <begin position="108"/>
        <end position="146"/>
    </location>
</feature>
<dbReference type="PANTHER" id="PTHR44111">
    <property type="entry name" value="ELONGATOR COMPLEX PROTEIN 2"/>
    <property type="match status" value="1"/>
</dbReference>
<evidence type="ECO:0000256" key="1">
    <source>
        <dbReference type="ARBA" id="ARBA00004123"/>
    </source>
</evidence>
<reference evidence="12" key="1">
    <citation type="submission" date="2021-06" db="EMBL/GenBank/DDBJ databases">
        <authorList>
            <person name="Kallberg Y."/>
            <person name="Tangrot J."/>
            <person name="Rosling A."/>
        </authorList>
    </citation>
    <scope>NUCLEOTIDE SEQUENCE</scope>
    <source>
        <strain evidence="12">FL130A</strain>
    </source>
</reference>
<dbReference type="OrthoDB" id="27911at2759"/>
<keyword evidence="9" id="KW-0677">Repeat</keyword>
<evidence type="ECO:0000256" key="3">
    <source>
        <dbReference type="ARBA" id="ARBA00005043"/>
    </source>
</evidence>
<evidence type="ECO:0000256" key="5">
    <source>
        <dbReference type="ARBA" id="ARBA00020267"/>
    </source>
</evidence>
<dbReference type="InterPro" id="IPR037289">
    <property type="entry name" value="Elp2"/>
</dbReference>
<proteinExistence type="inferred from homology"/>
<evidence type="ECO:0000313" key="12">
    <source>
        <dbReference type="EMBL" id="CAG8595652.1"/>
    </source>
</evidence>
<keyword evidence="6" id="KW-0963">Cytoplasm</keyword>
<keyword evidence="13" id="KW-1185">Reference proteome</keyword>
<dbReference type="PANTHER" id="PTHR44111:SF1">
    <property type="entry name" value="ELONGATOR COMPLEX PROTEIN 2"/>
    <property type="match status" value="1"/>
</dbReference>
<dbReference type="GO" id="GO:0005737">
    <property type="term" value="C:cytoplasm"/>
    <property type="evidence" value="ECO:0007669"/>
    <property type="project" value="UniProtKB-SubCell"/>
</dbReference>
<evidence type="ECO:0000256" key="10">
    <source>
        <dbReference type="ARBA" id="ARBA00023242"/>
    </source>
</evidence>
<comment type="pathway">
    <text evidence="3">tRNA modification; 5-methoxycarbonylmethyl-2-thiouridine-tRNA biosynthesis.</text>
</comment>
<dbReference type="SUPFAM" id="SSF50978">
    <property type="entry name" value="WD40 repeat-like"/>
    <property type="match status" value="2"/>
</dbReference>
<gene>
    <name evidence="12" type="ORF">ALEPTO_LOCUS7906</name>
</gene>
<keyword evidence="8" id="KW-0819">tRNA processing</keyword>
<evidence type="ECO:0000256" key="4">
    <source>
        <dbReference type="ARBA" id="ARBA00005881"/>
    </source>
</evidence>
<evidence type="ECO:0000256" key="11">
    <source>
        <dbReference type="PROSITE-ProRule" id="PRU00221"/>
    </source>
</evidence>
<keyword evidence="10" id="KW-0539">Nucleus</keyword>
<comment type="caution">
    <text evidence="12">The sequence shown here is derived from an EMBL/GenBank/DDBJ whole genome shotgun (WGS) entry which is preliminary data.</text>
</comment>
<accession>A0A9N9GA48</accession>
<evidence type="ECO:0000256" key="2">
    <source>
        <dbReference type="ARBA" id="ARBA00004496"/>
    </source>
</evidence>
<name>A0A9N9GA48_9GLOM</name>
<organism evidence="12 13">
    <name type="scientific">Ambispora leptoticha</name>
    <dbReference type="NCBI Taxonomy" id="144679"/>
    <lineage>
        <taxon>Eukaryota</taxon>
        <taxon>Fungi</taxon>
        <taxon>Fungi incertae sedis</taxon>
        <taxon>Mucoromycota</taxon>
        <taxon>Glomeromycotina</taxon>
        <taxon>Glomeromycetes</taxon>
        <taxon>Archaeosporales</taxon>
        <taxon>Ambisporaceae</taxon>
        <taxon>Ambispora</taxon>
    </lineage>
</organism>
<dbReference type="GO" id="GO:0033588">
    <property type="term" value="C:elongator holoenzyme complex"/>
    <property type="evidence" value="ECO:0007669"/>
    <property type="project" value="InterPro"/>
</dbReference>
<dbReference type="Pfam" id="PF00400">
    <property type="entry name" value="WD40"/>
    <property type="match status" value="6"/>
</dbReference>
<evidence type="ECO:0000256" key="6">
    <source>
        <dbReference type="ARBA" id="ARBA00022490"/>
    </source>
</evidence>
<evidence type="ECO:0000256" key="8">
    <source>
        <dbReference type="ARBA" id="ARBA00022694"/>
    </source>
</evidence>
<comment type="subcellular location">
    <subcellularLocation>
        <location evidence="2">Cytoplasm</location>
    </subcellularLocation>
    <subcellularLocation>
        <location evidence="1">Nucleus</location>
    </subcellularLocation>
</comment>
<dbReference type="InterPro" id="IPR015943">
    <property type="entry name" value="WD40/YVTN_repeat-like_dom_sf"/>
</dbReference>
<dbReference type="Proteomes" id="UP000789508">
    <property type="component" value="Unassembled WGS sequence"/>
</dbReference>
<sequence length="851" mass="95684">MSFNPKITVDFISIGCNRHPQVAAWGLDGLLVYGAHNLIALYYPQSETNKGVFAALSGHTDRVNCIEFINRGNGLNQRNIAFISGSADKTGRIWKKTSDGQWVNSAVLLGHEGAIATVGVMRAKSILVEKDLIATGSADGRIKIWERTIDNEQDKIECIQTINVGVKYPLALALSYLPESNVPIMACGSTDKKISMYVQKNGQFHQTLLLQGHDNWVRSLAFAIYTKPSAIPDSSLESSLSFHYHYKLRDGDLLLASASQDKFVRIWKISSTISIPNNTLDQSTEIGILSSDIYTELKENIRSDGKIQLSTKAHFIDVDIFENGEENPRKRRYSVMFEALLMGHDDWVYSVCWHPPIPENKSNYYQPMALLTASSDKSMMLWKPEAETGQWVNMVRVGEIGGYALGFFGGLFGPDGKYIIAHGHTGAFHLWKSEALDEDSQDWHPQVSISGHFNSVQSITWDYTSEYLLSASLDQTARLFAPWRRPSNSEPRELISTWHEISRTQIHGYDIHCISFVNRWTYVSGSDEKVLRVFAAPKTFVHSLAKLTQNEDILEELGSRPVGANLPALGLSNKAISQGDIENYVKAAESEEFLSRQSYGHSSATPNSLVQILEKPPFEEHLLQHTLWPEIDKLYLQIDVNLNIQLKDLSYCRYGHGYEIVSVGSSHDGKYIASSCKATSPEHAVIRLYSTDTWKEIPEPLQSHSLTVTKIKFSHDDKYLLSVSRDRFWSLFECCSQVPPYKLVAKNKAHARIIWDCSWAHDNKFFATASRDKTVHLWTLKSEATISKQDQWISIATLKLPEAITAVDFAPNSIDGCYILCIGLETGKIHLCSSEANDMNKWHTIKEFETG</sequence>
<dbReference type="SMART" id="SM00320">
    <property type="entry name" value="WD40"/>
    <property type="match status" value="11"/>
</dbReference>
<feature type="repeat" description="WD" evidence="11">
    <location>
        <begin position="449"/>
        <end position="480"/>
    </location>
</feature>
<feature type="repeat" description="WD" evidence="11">
    <location>
        <begin position="747"/>
        <end position="788"/>
    </location>
</feature>
<dbReference type="InterPro" id="IPR020472">
    <property type="entry name" value="WD40_PAC1"/>
</dbReference>
<dbReference type="PROSITE" id="PS50294">
    <property type="entry name" value="WD_REPEATS_REGION"/>
    <property type="match status" value="1"/>
</dbReference>
<dbReference type="Gene3D" id="2.130.10.10">
    <property type="entry name" value="YVTN repeat-like/Quinoprotein amine dehydrogenase"/>
    <property type="match status" value="4"/>
</dbReference>
<dbReference type="InterPro" id="IPR001680">
    <property type="entry name" value="WD40_rpt"/>
</dbReference>
<dbReference type="InterPro" id="IPR036322">
    <property type="entry name" value="WD40_repeat_dom_sf"/>
</dbReference>
<dbReference type="GO" id="GO:0002098">
    <property type="term" value="P:tRNA wobble uridine modification"/>
    <property type="evidence" value="ECO:0007669"/>
    <property type="project" value="InterPro"/>
</dbReference>
<dbReference type="PROSITE" id="PS50082">
    <property type="entry name" value="WD_REPEATS_2"/>
    <property type="match status" value="3"/>
</dbReference>
<evidence type="ECO:0000256" key="9">
    <source>
        <dbReference type="ARBA" id="ARBA00022737"/>
    </source>
</evidence>
<evidence type="ECO:0000313" key="13">
    <source>
        <dbReference type="Proteomes" id="UP000789508"/>
    </source>
</evidence>
<dbReference type="GO" id="GO:0005634">
    <property type="term" value="C:nucleus"/>
    <property type="evidence" value="ECO:0007669"/>
    <property type="project" value="UniProtKB-SubCell"/>
</dbReference>
<dbReference type="PRINTS" id="PR00320">
    <property type="entry name" value="GPROTEINBRPT"/>
</dbReference>